<reference evidence="3" key="2">
    <citation type="submission" date="2020-09" db="EMBL/GenBank/DDBJ databases">
        <authorList>
            <person name="Sun Q."/>
            <person name="Ohkuma M."/>
        </authorList>
    </citation>
    <scope>NUCLEOTIDE SEQUENCE</scope>
    <source>
        <strain evidence="3">JCM 4654</strain>
    </source>
</reference>
<comment type="caution">
    <text evidence="3">The sequence shown here is derived from an EMBL/GenBank/DDBJ whole genome shotgun (WGS) entry which is preliminary data.</text>
</comment>
<evidence type="ECO:0000313" key="3">
    <source>
        <dbReference type="EMBL" id="GHD88913.1"/>
    </source>
</evidence>
<feature type="compositionally biased region" description="Basic and acidic residues" evidence="1">
    <location>
        <begin position="281"/>
        <end position="294"/>
    </location>
</feature>
<dbReference type="AlphaFoldDB" id="A0A918Y340"/>
<dbReference type="PANTHER" id="PTHR43433:SF10">
    <property type="entry name" value="AB HYDROLASE-1 DOMAIN-CONTAINING PROTEIN"/>
    <property type="match status" value="1"/>
</dbReference>
<dbReference type="GO" id="GO:0003824">
    <property type="term" value="F:catalytic activity"/>
    <property type="evidence" value="ECO:0007669"/>
    <property type="project" value="UniProtKB-ARBA"/>
</dbReference>
<evidence type="ECO:0000313" key="4">
    <source>
        <dbReference type="Proteomes" id="UP000608955"/>
    </source>
</evidence>
<dbReference type="RefSeq" id="WP_190178021.1">
    <property type="nucleotide sequence ID" value="NZ_BMVF01000006.1"/>
</dbReference>
<feature type="region of interest" description="Disordered" evidence="1">
    <location>
        <begin position="270"/>
        <end position="294"/>
    </location>
</feature>
<reference evidence="3" key="1">
    <citation type="journal article" date="2014" name="Int. J. Syst. Evol. Microbiol.">
        <title>Complete genome sequence of Corynebacterium casei LMG S-19264T (=DSM 44701T), isolated from a smear-ripened cheese.</title>
        <authorList>
            <consortium name="US DOE Joint Genome Institute (JGI-PGF)"/>
            <person name="Walter F."/>
            <person name="Albersmeier A."/>
            <person name="Kalinowski J."/>
            <person name="Ruckert C."/>
        </authorList>
    </citation>
    <scope>NUCLEOTIDE SEQUENCE</scope>
    <source>
        <strain evidence="3">JCM 4654</strain>
    </source>
</reference>
<accession>A0A918Y340</accession>
<dbReference type="Proteomes" id="UP000608955">
    <property type="component" value="Unassembled WGS sequence"/>
</dbReference>
<dbReference type="InterPro" id="IPR000073">
    <property type="entry name" value="AB_hydrolase_1"/>
</dbReference>
<evidence type="ECO:0000256" key="1">
    <source>
        <dbReference type="SAM" id="MobiDB-lite"/>
    </source>
</evidence>
<protein>
    <submittedName>
        <fullName evidence="3">Non-heme bromoperoxidase BpoC</fullName>
    </submittedName>
</protein>
<keyword evidence="4" id="KW-1185">Reference proteome</keyword>
<dbReference type="Pfam" id="PF00561">
    <property type="entry name" value="Abhydrolase_1"/>
    <property type="match status" value="1"/>
</dbReference>
<dbReference type="Gene3D" id="3.40.50.1820">
    <property type="entry name" value="alpha/beta hydrolase"/>
    <property type="match status" value="1"/>
</dbReference>
<proteinExistence type="predicted"/>
<dbReference type="PANTHER" id="PTHR43433">
    <property type="entry name" value="HYDROLASE, ALPHA/BETA FOLD FAMILY PROTEIN"/>
    <property type="match status" value="1"/>
</dbReference>
<dbReference type="InterPro" id="IPR050471">
    <property type="entry name" value="AB_hydrolase"/>
</dbReference>
<evidence type="ECO:0000259" key="2">
    <source>
        <dbReference type="Pfam" id="PF00561"/>
    </source>
</evidence>
<dbReference type="SUPFAM" id="SSF53474">
    <property type="entry name" value="alpha/beta-Hydrolases"/>
    <property type="match status" value="1"/>
</dbReference>
<feature type="domain" description="AB hydrolase-1" evidence="2">
    <location>
        <begin position="22"/>
        <end position="256"/>
    </location>
</feature>
<name>A0A918Y340_9ACTN</name>
<dbReference type="EMBL" id="BMVF01000006">
    <property type="protein sequence ID" value="GHD88913.1"/>
    <property type="molecule type" value="Genomic_DNA"/>
</dbReference>
<dbReference type="InterPro" id="IPR029058">
    <property type="entry name" value="AB_hydrolase_fold"/>
</dbReference>
<gene>
    <name evidence="3" type="ORF">GCM10010508_26890</name>
</gene>
<sequence length="294" mass="31815">MKVTLPTDVTLSYDIYGPEDGPVVVLVPGQHQASLFETMQVPQLTKAGYRVVTFDLRGVHPSEETPPPYTVELLGQDLAALNEALELGRCTYIGYSVGAMILLELAMKRPELIERAALIGVPWKPGKLQQAIQAEAVDRLKNGHKVPALLEGAFRAMYLFGPRALNRDQFIAPYLDGLAGLAESGGHGAIGHAEASTAFRPSDEEVAAVRVPLLVVGMEHDIVAPRHLSRELADLIPTAEYTEIRNCGHASLLEKPTEVNALVADYLRSGKVGTPRGSRRPSGDRTPEGRTQEG</sequence>
<organism evidence="3 4">
    <name type="scientific">Streptomyces naganishii JCM 4654</name>
    <dbReference type="NCBI Taxonomy" id="1306179"/>
    <lineage>
        <taxon>Bacteria</taxon>
        <taxon>Bacillati</taxon>
        <taxon>Actinomycetota</taxon>
        <taxon>Actinomycetes</taxon>
        <taxon>Kitasatosporales</taxon>
        <taxon>Streptomycetaceae</taxon>
        <taxon>Streptomyces</taxon>
    </lineage>
</organism>